<name>A0A7D5SPY3_9EURY</name>
<keyword evidence="2" id="KW-1185">Reference proteome</keyword>
<dbReference type="Proteomes" id="UP000509667">
    <property type="component" value="Chromosome"/>
</dbReference>
<dbReference type="OrthoDB" id="244826at2157"/>
<proteinExistence type="predicted"/>
<dbReference type="GeneID" id="56077718"/>
<protein>
    <submittedName>
        <fullName evidence="1">Uncharacterized protein</fullName>
    </submittedName>
</protein>
<gene>
    <name evidence="1" type="ORF">HZS55_07605</name>
</gene>
<dbReference type="EMBL" id="CP058910">
    <property type="protein sequence ID" value="QLH77167.1"/>
    <property type="molecule type" value="Genomic_DNA"/>
</dbReference>
<accession>A0A7D5SPY3</accession>
<dbReference type="AlphaFoldDB" id="A0A7D5SPY3"/>
<evidence type="ECO:0000313" key="1">
    <source>
        <dbReference type="EMBL" id="QLH77167.1"/>
    </source>
</evidence>
<dbReference type="RefSeq" id="WP_179911097.1">
    <property type="nucleotide sequence ID" value="NZ_CP058910.1"/>
</dbReference>
<sequence length="106" mass="12139">MSDRRERIGWGGVWLFAVLCGTVLSWRTERARRARVHFSRLGGPLFERVVRARISRLSDRERVEGFQCLLSSAVTSIQSERVEGFQCLLSSAVTSIQSERVEGFHR</sequence>
<dbReference type="KEGG" id="hrr:HZS55_07605"/>
<reference evidence="1 2" key="1">
    <citation type="submission" date="2020-07" db="EMBL/GenBank/DDBJ databases">
        <title>Halosimplex pelagicum sp. nov. and Halosimplex rubrum sp. nov., isolated from salted brown alga Laminaria, and emended description of the genus Halosimplex.</title>
        <authorList>
            <person name="Cui H."/>
        </authorList>
    </citation>
    <scope>NUCLEOTIDE SEQUENCE [LARGE SCALE GENOMIC DNA]</scope>
    <source>
        <strain evidence="1 2">R27</strain>
    </source>
</reference>
<evidence type="ECO:0000313" key="2">
    <source>
        <dbReference type="Proteomes" id="UP000509667"/>
    </source>
</evidence>
<organism evidence="1 2">
    <name type="scientific">Halosimplex rubrum</name>
    <dbReference type="NCBI Taxonomy" id="869889"/>
    <lineage>
        <taxon>Archaea</taxon>
        <taxon>Methanobacteriati</taxon>
        <taxon>Methanobacteriota</taxon>
        <taxon>Stenosarchaea group</taxon>
        <taxon>Halobacteria</taxon>
        <taxon>Halobacteriales</taxon>
        <taxon>Haloarculaceae</taxon>
        <taxon>Halosimplex</taxon>
    </lineage>
</organism>